<evidence type="ECO:0000313" key="3">
    <source>
        <dbReference type="Proteomes" id="UP000008068"/>
    </source>
</evidence>
<feature type="transmembrane region" description="Helical" evidence="1">
    <location>
        <begin position="195"/>
        <end position="212"/>
    </location>
</feature>
<evidence type="ECO:0000256" key="1">
    <source>
        <dbReference type="SAM" id="Phobius"/>
    </source>
</evidence>
<dbReference type="Proteomes" id="UP000008068">
    <property type="component" value="Unassembled WGS sequence"/>
</dbReference>
<proteinExistence type="predicted"/>
<dbReference type="PANTHER" id="PTHR23018:SF10">
    <property type="entry name" value="G_PROTEIN_RECEP_F1_2 DOMAIN-CONTAINING PROTEIN-RELATED"/>
    <property type="match status" value="1"/>
</dbReference>
<reference evidence="3" key="1">
    <citation type="submission" date="2011-07" db="EMBL/GenBank/DDBJ databases">
        <authorList>
            <consortium name="Caenorhabditis brenneri Sequencing and Analysis Consortium"/>
            <person name="Wilson R.K."/>
        </authorList>
    </citation>
    <scope>NUCLEOTIDE SEQUENCE [LARGE SCALE GENOMIC DNA]</scope>
    <source>
        <strain evidence="3">PB2801</strain>
    </source>
</reference>
<dbReference type="OMA" id="CAPNRHP"/>
<dbReference type="FunCoup" id="G0MAQ4">
    <property type="interactions" value="26"/>
</dbReference>
<gene>
    <name evidence="2" type="primary">Cbn-srxa-9</name>
    <name evidence="2" type="ORF">CAEBREN_20345</name>
</gene>
<keyword evidence="1" id="KW-1133">Transmembrane helix</keyword>
<protein>
    <submittedName>
        <fullName evidence="2">CBN-SRXA-9 protein</fullName>
    </submittedName>
</protein>
<feature type="transmembrane region" description="Helical" evidence="1">
    <location>
        <begin position="297"/>
        <end position="314"/>
    </location>
</feature>
<feature type="transmembrane region" description="Helical" evidence="1">
    <location>
        <begin position="24"/>
        <end position="48"/>
    </location>
</feature>
<dbReference type="PANTHER" id="PTHR23018">
    <property type="entry name" value="SERPENTINE RECEPTOR, CLASS XA-RELATED"/>
    <property type="match status" value="1"/>
</dbReference>
<keyword evidence="1" id="KW-0812">Transmembrane</keyword>
<feature type="transmembrane region" description="Helical" evidence="1">
    <location>
        <begin position="141"/>
        <end position="168"/>
    </location>
</feature>
<keyword evidence="1" id="KW-0472">Membrane</keyword>
<dbReference type="EMBL" id="GL379788">
    <property type="protein sequence ID" value="EGT40320.1"/>
    <property type="molecule type" value="Genomic_DNA"/>
</dbReference>
<dbReference type="eggNOG" id="ENOG502TGND">
    <property type="taxonomic scope" value="Eukaryota"/>
</dbReference>
<dbReference type="InParanoid" id="G0MAQ4"/>
<feature type="transmembrane region" description="Helical" evidence="1">
    <location>
        <begin position="97"/>
        <end position="121"/>
    </location>
</feature>
<dbReference type="Gene3D" id="1.20.1070.10">
    <property type="entry name" value="Rhodopsin 7-helix transmembrane proteins"/>
    <property type="match status" value="1"/>
</dbReference>
<sequence length="359" mass="40681">MESVVSTTIASLVSPPGSSLLKKFLYALSVIFPFTFLVFDSLLLLAVIRNRRDSSLPLAYIAVMCMTGMISKFAMTLNSFLYVVLPLSTYIDFLNTFGRIITLTGTFAYLNALYISVLMTINRIVVIIRPFKTDWFSQRRVFLYCGVIFGFVLGSLLVPFYSVCFIVFRLDLLAFVSGCAPNRHPITQFQNTNSIYFPLSSMFGNTGLIVHLRMARNGIYNKIQSWFRPSTVVVPAFNSVANKSLSKIQARRDFIMMRQTISVAAYLSIYELGALLIRTFPEAYMNLPQDVRDGIFYLRYESVAIMNFFIYYVETGSTRRMLKRFLGIRERNNSSADNQTMATVAVRGTRGASARSPMN</sequence>
<dbReference type="Pfam" id="PF03383">
    <property type="entry name" value="Serpentine_r_xa"/>
    <property type="match status" value="1"/>
</dbReference>
<feature type="transmembrane region" description="Helical" evidence="1">
    <location>
        <begin position="255"/>
        <end position="277"/>
    </location>
</feature>
<feature type="transmembrane region" description="Helical" evidence="1">
    <location>
        <begin position="60"/>
        <end position="85"/>
    </location>
</feature>
<dbReference type="SUPFAM" id="SSF81321">
    <property type="entry name" value="Family A G protein-coupled receptor-like"/>
    <property type="match status" value="1"/>
</dbReference>
<accession>G0MAQ4</accession>
<dbReference type="HOGENOM" id="CLU_069454_0_0_1"/>
<dbReference type="InterPro" id="IPR005047">
    <property type="entry name" value="7TM_GPCR_serpentine_rcpt_Srxa"/>
</dbReference>
<name>G0MAQ4_CAEBE</name>
<keyword evidence="3" id="KW-1185">Reference proteome</keyword>
<evidence type="ECO:0000313" key="2">
    <source>
        <dbReference type="EMBL" id="EGT40320.1"/>
    </source>
</evidence>
<dbReference type="AlphaFoldDB" id="G0MAQ4"/>
<dbReference type="OrthoDB" id="5823722at2759"/>
<organism evidence="3">
    <name type="scientific">Caenorhabditis brenneri</name>
    <name type="common">Nematode worm</name>
    <dbReference type="NCBI Taxonomy" id="135651"/>
    <lineage>
        <taxon>Eukaryota</taxon>
        <taxon>Metazoa</taxon>
        <taxon>Ecdysozoa</taxon>
        <taxon>Nematoda</taxon>
        <taxon>Chromadorea</taxon>
        <taxon>Rhabditida</taxon>
        <taxon>Rhabditina</taxon>
        <taxon>Rhabditomorpha</taxon>
        <taxon>Rhabditoidea</taxon>
        <taxon>Rhabditidae</taxon>
        <taxon>Peloderinae</taxon>
        <taxon>Caenorhabditis</taxon>
    </lineage>
</organism>